<feature type="chain" id="PRO_5026080784" evidence="6">
    <location>
        <begin position="23"/>
        <end position="1184"/>
    </location>
</feature>
<dbReference type="Gene3D" id="2.60.40.1080">
    <property type="match status" value="1"/>
</dbReference>
<dbReference type="PANTHER" id="PTHR31683">
    <property type="entry name" value="PECTATE LYASE 18-RELATED"/>
    <property type="match status" value="1"/>
</dbReference>
<sequence length="1184" mass="123532">MKLFRFRAALRLSLLLAMTAMAALTQAATTDPALQVAPADGFGAGTVGGSTAISSQIYTVATRPQLLAAIQRGGTTPKIIKLVGTIDMTEGVPYVNTGDQAIRGLIRLPSNTTLIGADANAGIINGHIVLSSVTQVIVRNLKIVNPCDVGPIWDPTDGSLGNWNSAYDGIGVSGSDHIWVDHVTFTDGAMTDDLLPIENGQIKQCHDGALDITNASDYVTVSYNVFGQHRKNNLIGSSDTATADSGKLHITFSNNVFRDVVSRAPRVRFGQVHLFNNYYVGSTTHPAYPYEYSVGVGQQAQILSNNNVFEISGVSRCDQVVEPIGGTVPGAFKDSGSVLNGAALTGCSTPSSVAYTVPYAYTARPIALVKANAIAQAGVGKLTSTISGSGNVTPDATVTLTCPASGLYFCDDFQNSSLANWNLLPVSGPNGSFSAKAESVGSSNIVMQYTAATTGGVLATLTPAAMANVPSGDYYVEARIKPMTNSTTSNKLLYLLTRYKDASNWYGGGLNVQSATTSTQVEIARMLAGTLTRPKQVKKAIQMDANFYTVRFEMIGSTLTVYLDGEALGSVTDASFAERGLVGLYTANKSFQIDDVRIGDPSLKPSQLTLSPSSSTWSAEVGDTPLAVSVTAVKPDGSQDSYSASSSSPAVAAVSINGTVLSVTPVGAGTATITVTSASDPTLSRTIAVTISPQFVQPTQTYALTGSALPAAHADLVNIDASLKLTFDSAPTLGSGGTIRIFRKVDNTQVDVIRLTGETDILGYAGQSYVRKVNTTPITINGNTITIKPHANKLDYGTEYYVAIANGVFTGASLGGVPFVGIGQAGDWSFTTRASAPVAGTSLTVGDASDTDFATVQGALNFVMHTLGASDPVTIQVRNGVYNELLYLRGKDNVTLVGESRDGAIIQYTNYDTLNTGSGASQTSTDAAAAGGRAVMLVESSDLLVLDTLTLKNTTLRSSAISAQAETIYYNNDNGRLIAKNANFYSEQDTLNLKGYSWFWHTLVAGNVDFIWGSSKAALFEESEIRSVGDTSNASSGGYILQARVANATDKGYVFLNSSLTHGAGPGPLHGDVPTGATYLARSAGSTSYWDNIAFINTKMDSHVATVGWASAGVNSQPAPNPALATAASGWREYGSTTLSGDAINLAARVGGFQLSASDVQAGFADRATVFAAYGGGAGWNPQP</sequence>
<dbReference type="SUPFAM" id="SSF49373">
    <property type="entry name" value="Invasin/intimin cell-adhesion fragments"/>
    <property type="match status" value="1"/>
</dbReference>
<proteinExistence type="inferred from homology"/>
<reference evidence="9 10" key="1">
    <citation type="submission" date="2019-11" db="EMBL/GenBank/DDBJ databases">
        <title>Novel species isolated from a subtropical stream in China.</title>
        <authorList>
            <person name="Lu H."/>
        </authorList>
    </citation>
    <scope>NUCLEOTIDE SEQUENCE [LARGE SCALE GENOMIC DNA]</scope>
    <source>
        <strain evidence="9 10">FT80W</strain>
    </source>
</reference>
<dbReference type="Pfam" id="PF00544">
    <property type="entry name" value="Pectate_lyase_4"/>
    <property type="match status" value="1"/>
</dbReference>
<dbReference type="Gene3D" id="2.160.20.10">
    <property type="entry name" value="Single-stranded right-handed beta-helix, Pectin lyase-like"/>
    <property type="match status" value="2"/>
</dbReference>
<keyword evidence="5" id="KW-0964">Secreted</keyword>
<evidence type="ECO:0000256" key="4">
    <source>
        <dbReference type="ARBA" id="ARBA00023239"/>
    </source>
</evidence>
<dbReference type="GO" id="GO:0005576">
    <property type="term" value="C:extracellular region"/>
    <property type="evidence" value="ECO:0007669"/>
    <property type="project" value="UniProtKB-SubCell"/>
</dbReference>
<keyword evidence="5" id="KW-0119">Carbohydrate metabolism</keyword>
<keyword evidence="3" id="KW-0063">Aspartyl esterase</keyword>
<dbReference type="InterPro" id="IPR003343">
    <property type="entry name" value="Big_2"/>
</dbReference>
<dbReference type="PANTHER" id="PTHR31683:SF18">
    <property type="entry name" value="PECTATE LYASE 21-RELATED"/>
    <property type="match status" value="1"/>
</dbReference>
<dbReference type="AlphaFoldDB" id="A0A6I2KXM2"/>
<dbReference type="InterPro" id="IPR008964">
    <property type="entry name" value="Invasin/intimin_cell_adhesion"/>
</dbReference>
<evidence type="ECO:0000256" key="3">
    <source>
        <dbReference type="ARBA" id="ARBA00023085"/>
    </source>
</evidence>
<keyword evidence="2" id="KW-0378">Hydrolase</keyword>
<dbReference type="GO" id="GO:0042545">
    <property type="term" value="P:cell wall modification"/>
    <property type="evidence" value="ECO:0007669"/>
    <property type="project" value="InterPro"/>
</dbReference>
<feature type="domain" description="BIG2" evidence="7">
    <location>
        <begin position="604"/>
        <end position="687"/>
    </location>
</feature>
<dbReference type="RefSeq" id="WP_154376059.1">
    <property type="nucleotide sequence ID" value="NZ_WKJK01000005.1"/>
</dbReference>
<dbReference type="Gene3D" id="2.60.120.560">
    <property type="entry name" value="Exo-inulinase, domain 1"/>
    <property type="match status" value="1"/>
</dbReference>
<keyword evidence="5" id="KW-0624">Polysaccharide degradation</keyword>
<dbReference type="Proteomes" id="UP000433309">
    <property type="component" value="Unassembled WGS sequence"/>
</dbReference>
<comment type="subcellular location">
    <subcellularLocation>
        <location evidence="5">Secreted</location>
    </subcellularLocation>
</comment>
<evidence type="ECO:0000256" key="6">
    <source>
        <dbReference type="SAM" id="SignalP"/>
    </source>
</evidence>
<protein>
    <submittedName>
        <fullName evidence="9">Pectin methylesterase</fullName>
    </submittedName>
</protein>
<keyword evidence="1 6" id="KW-0732">Signal</keyword>
<dbReference type="Pfam" id="PF01095">
    <property type="entry name" value="Pectinesterase"/>
    <property type="match status" value="1"/>
</dbReference>
<accession>A0A6I2KXM2</accession>
<dbReference type="InterPro" id="IPR000070">
    <property type="entry name" value="Pectinesterase_cat"/>
</dbReference>
<comment type="similarity">
    <text evidence="5">Belongs to the polysaccharide lyase 1 family.</text>
</comment>
<evidence type="ECO:0000313" key="9">
    <source>
        <dbReference type="EMBL" id="MRW90513.1"/>
    </source>
</evidence>
<dbReference type="SMART" id="SM00635">
    <property type="entry name" value="BID_2"/>
    <property type="match status" value="1"/>
</dbReference>
<dbReference type="InterPro" id="IPR032812">
    <property type="entry name" value="SbsA_Ig"/>
</dbReference>
<name>A0A6I2KXM2_9BURK</name>
<evidence type="ECO:0000313" key="10">
    <source>
        <dbReference type="Proteomes" id="UP000433309"/>
    </source>
</evidence>
<dbReference type="InterPro" id="IPR012334">
    <property type="entry name" value="Pectin_lyas_fold"/>
</dbReference>
<dbReference type="SMART" id="SM00656">
    <property type="entry name" value="Amb_all"/>
    <property type="match status" value="1"/>
</dbReference>
<evidence type="ECO:0000259" key="7">
    <source>
        <dbReference type="SMART" id="SM00635"/>
    </source>
</evidence>
<dbReference type="GO" id="GO:0000272">
    <property type="term" value="P:polysaccharide catabolic process"/>
    <property type="evidence" value="ECO:0007669"/>
    <property type="project" value="UniProtKB-KW"/>
</dbReference>
<dbReference type="InterPro" id="IPR045032">
    <property type="entry name" value="PEL"/>
</dbReference>
<dbReference type="InterPro" id="IPR011050">
    <property type="entry name" value="Pectin_lyase_fold/virulence"/>
</dbReference>
<dbReference type="Pfam" id="PF13205">
    <property type="entry name" value="Big_5"/>
    <property type="match status" value="1"/>
</dbReference>
<organism evidence="9 10">
    <name type="scientific">Duganella guangzhouensis</name>
    <dbReference type="NCBI Taxonomy" id="2666084"/>
    <lineage>
        <taxon>Bacteria</taxon>
        <taxon>Pseudomonadati</taxon>
        <taxon>Pseudomonadota</taxon>
        <taxon>Betaproteobacteria</taxon>
        <taxon>Burkholderiales</taxon>
        <taxon>Oxalobacteraceae</taxon>
        <taxon>Telluria group</taxon>
        <taxon>Duganella</taxon>
    </lineage>
</organism>
<dbReference type="SUPFAM" id="SSF51126">
    <property type="entry name" value="Pectin lyase-like"/>
    <property type="match status" value="2"/>
</dbReference>
<gene>
    <name evidence="9" type="ORF">GJ699_10995</name>
</gene>
<comment type="caution">
    <text evidence="9">The sequence shown here is derived from an EMBL/GenBank/DDBJ whole genome shotgun (WGS) entry which is preliminary data.</text>
</comment>
<dbReference type="EMBL" id="WKJK01000005">
    <property type="protein sequence ID" value="MRW90513.1"/>
    <property type="molecule type" value="Genomic_DNA"/>
</dbReference>
<evidence type="ECO:0000256" key="1">
    <source>
        <dbReference type="ARBA" id="ARBA00022729"/>
    </source>
</evidence>
<dbReference type="GO" id="GO:0030599">
    <property type="term" value="F:pectinesterase activity"/>
    <property type="evidence" value="ECO:0007669"/>
    <property type="project" value="InterPro"/>
</dbReference>
<evidence type="ECO:0000256" key="5">
    <source>
        <dbReference type="RuleBase" id="RU361173"/>
    </source>
</evidence>
<feature type="domain" description="Pectate lyase" evidence="8">
    <location>
        <begin position="53"/>
        <end position="315"/>
    </location>
</feature>
<keyword evidence="4 5" id="KW-0456">Lyase</keyword>
<evidence type="ECO:0000256" key="2">
    <source>
        <dbReference type="ARBA" id="ARBA00022801"/>
    </source>
</evidence>
<keyword evidence="10" id="KW-1185">Reference proteome</keyword>
<dbReference type="GO" id="GO:0030570">
    <property type="term" value="F:pectate lyase activity"/>
    <property type="evidence" value="ECO:0007669"/>
    <property type="project" value="InterPro"/>
</dbReference>
<feature type="signal peptide" evidence="6">
    <location>
        <begin position="1"/>
        <end position="22"/>
    </location>
</feature>
<dbReference type="InterPro" id="IPR002022">
    <property type="entry name" value="Pec_lyase"/>
</dbReference>
<evidence type="ECO:0000259" key="8">
    <source>
        <dbReference type="SMART" id="SM00656"/>
    </source>
</evidence>